<evidence type="ECO:0000313" key="1">
    <source>
        <dbReference type="EMBL" id="QIG68034.1"/>
    </source>
</evidence>
<keyword evidence="2" id="KW-1185">Reference proteome</keyword>
<name>A0A7S5USX4_9CAUD</name>
<evidence type="ECO:0000313" key="2">
    <source>
        <dbReference type="Proteomes" id="UP000605518"/>
    </source>
</evidence>
<dbReference type="Proteomes" id="UP000605518">
    <property type="component" value="Segment"/>
</dbReference>
<reference evidence="1" key="1">
    <citation type="submission" date="2020-01" db="EMBL/GenBank/DDBJ databases">
        <title>Patterns of diversity and host range of bacteriophage communities associated with bean-nodulatin bacteria.</title>
        <authorList>
            <person name="Vann Cauwenberghe J."/>
            <person name="Santamaria R.I."/>
            <person name="Bustos P."/>
            <person name="Juarez S."/>
            <person name="Gonzalez V."/>
        </authorList>
    </citation>
    <scope>NUCLEOTIDE SEQUENCE</scope>
</reference>
<accession>A0A7S5USX4</accession>
<organism evidence="1 2">
    <name type="scientific">Rhizobium phage RHph_Y68</name>
    <dbReference type="NCBI Taxonomy" id="2509787"/>
    <lineage>
        <taxon>Viruses</taxon>
        <taxon>Duplodnaviria</taxon>
        <taxon>Heunggongvirae</taxon>
        <taxon>Uroviricota</taxon>
        <taxon>Caudoviricetes</taxon>
        <taxon>Pootjesviridae</taxon>
        <taxon>Staniewskivirinae</taxon>
        <taxon>Trinifflemingvirus</taxon>
        <taxon>Trinifflemingvirus Y68</taxon>
    </lineage>
</organism>
<proteinExistence type="predicted"/>
<dbReference type="EMBL" id="MN988486">
    <property type="protein sequence ID" value="QIG68034.1"/>
    <property type="molecule type" value="Genomic_DNA"/>
</dbReference>
<sequence>MGTRKYKIYYKMKNHLGEWEIQNFVEIETTTLRKARMIVKEHLTSMFIGQGEWKLSEYHEEVVT</sequence>
<gene>
    <name evidence="1" type="ORF">EVB55_099</name>
</gene>
<protein>
    <submittedName>
        <fullName evidence="1">Uncharacterized protein</fullName>
    </submittedName>
</protein>